<sequence>MSDWDDYLAATQRLDAVRRGAASATDAGTATAQAAREDLATVRQRLDQQRVLLLALAGTSGLALSADVLSDPEAAPGSGSVTAAGPGVRAGSAADGGVGAVTAAGADTVPDAATTGTDAGAAASVRALRAANADLDAADAILSGLDRPGLAGNRPPVRRNALVYGSFAVVVLAVQLTLFGTLEDTVVSMVATAAGAVLPLVGFGLSWLLIGLLFAGPRWRPGRLAGKPRVLLGASRVIRHVPVRALREPGRVLRARALGGPRAGADHQTPADRQAPGAGTDVPGLEPGVSNLANGAGAGDPGAGDPGAVRPGVADPASVGAVRDRADPGPVAGAVPDRVDLGPVVGGSASGRVDRTPLLGAAISLAPVIVLCAGLGTAALLR</sequence>
<dbReference type="AlphaFoldDB" id="A0A8J3VTL0"/>
<feature type="region of interest" description="Disordered" evidence="1">
    <location>
        <begin position="260"/>
        <end position="332"/>
    </location>
</feature>
<evidence type="ECO:0000313" key="3">
    <source>
        <dbReference type="EMBL" id="GIH18174.1"/>
    </source>
</evidence>
<feature type="transmembrane region" description="Helical" evidence="2">
    <location>
        <begin position="358"/>
        <end position="381"/>
    </location>
</feature>
<evidence type="ECO:0000313" key="4">
    <source>
        <dbReference type="Proteomes" id="UP000642748"/>
    </source>
</evidence>
<organism evidence="3 4">
    <name type="scientific">Rugosimonospora africana</name>
    <dbReference type="NCBI Taxonomy" id="556532"/>
    <lineage>
        <taxon>Bacteria</taxon>
        <taxon>Bacillati</taxon>
        <taxon>Actinomycetota</taxon>
        <taxon>Actinomycetes</taxon>
        <taxon>Micromonosporales</taxon>
        <taxon>Micromonosporaceae</taxon>
        <taxon>Rugosimonospora</taxon>
    </lineage>
</organism>
<keyword evidence="2" id="KW-1133">Transmembrane helix</keyword>
<dbReference type="EMBL" id="BONZ01000064">
    <property type="protein sequence ID" value="GIH18174.1"/>
    <property type="molecule type" value="Genomic_DNA"/>
</dbReference>
<reference evidence="3" key="1">
    <citation type="submission" date="2021-01" db="EMBL/GenBank/DDBJ databases">
        <title>Whole genome shotgun sequence of Rugosimonospora africana NBRC 104875.</title>
        <authorList>
            <person name="Komaki H."/>
            <person name="Tamura T."/>
        </authorList>
    </citation>
    <scope>NUCLEOTIDE SEQUENCE</scope>
    <source>
        <strain evidence="3">NBRC 104875</strain>
    </source>
</reference>
<comment type="caution">
    <text evidence="3">The sequence shown here is derived from an EMBL/GenBank/DDBJ whole genome shotgun (WGS) entry which is preliminary data.</text>
</comment>
<keyword evidence="2" id="KW-0812">Transmembrane</keyword>
<evidence type="ECO:0000256" key="1">
    <source>
        <dbReference type="SAM" id="MobiDB-lite"/>
    </source>
</evidence>
<keyword evidence="2" id="KW-0472">Membrane</keyword>
<dbReference type="RefSeq" id="WP_203921710.1">
    <property type="nucleotide sequence ID" value="NZ_BONZ01000064.1"/>
</dbReference>
<feature type="compositionally biased region" description="Gly residues" evidence="1">
    <location>
        <begin position="296"/>
        <end position="305"/>
    </location>
</feature>
<evidence type="ECO:0000256" key="2">
    <source>
        <dbReference type="SAM" id="Phobius"/>
    </source>
</evidence>
<feature type="transmembrane region" description="Helical" evidence="2">
    <location>
        <begin position="161"/>
        <end position="180"/>
    </location>
</feature>
<proteinExistence type="predicted"/>
<protein>
    <submittedName>
        <fullName evidence="3">Uncharacterized protein</fullName>
    </submittedName>
</protein>
<name>A0A8J3VTL0_9ACTN</name>
<gene>
    <name evidence="3" type="ORF">Raf01_63460</name>
</gene>
<keyword evidence="4" id="KW-1185">Reference proteome</keyword>
<dbReference type="Proteomes" id="UP000642748">
    <property type="component" value="Unassembled WGS sequence"/>
</dbReference>
<accession>A0A8J3VTL0</accession>
<feature type="transmembrane region" description="Helical" evidence="2">
    <location>
        <begin position="186"/>
        <end position="214"/>
    </location>
</feature>